<comment type="similarity">
    <text evidence="1">Belongs to the TolB family.</text>
</comment>
<evidence type="ECO:0000256" key="3">
    <source>
        <dbReference type="PROSITE-ProRule" id="PRU01091"/>
    </source>
</evidence>
<evidence type="ECO:0000256" key="4">
    <source>
        <dbReference type="SAM" id="Phobius"/>
    </source>
</evidence>
<dbReference type="RefSeq" id="WP_284136730.1">
    <property type="nucleotide sequence ID" value="NZ_JASJUT010000002.1"/>
</dbReference>
<dbReference type="SUPFAM" id="SSF46894">
    <property type="entry name" value="C-terminal effector domain of the bipartite response regulators"/>
    <property type="match status" value="1"/>
</dbReference>
<dbReference type="Gene3D" id="1.10.10.10">
    <property type="entry name" value="Winged helix-like DNA-binding domain superfamily/Winged helix DNA-binding domain"/>
    <property type="match status" value="1"/>
</dbReference>
<evidence type="ECO:0000313" key="7">
    <source>
        <dbReference type="Proteomes" id="UP001231915"/>
    </source>
</evidence>
<evidence type="ECO:0000259" key="5">
    <source>
        <dbReference type="PROSITE" id="PS51755"/>
    </source>
</evidence>
<feature type="DNA-binding region" description="OmpR/PhoB-type" evidence="3">
    <location>
        <begin position="9"/>
        <end position="107"/>
    </location>
</feature>
<evidence type="ECO:0000313" key="6">
    <source>
        <dbReference type="EMBL" id="MDK2594776.1"/>
    </source>
</evidence>
<dbReference type="CDD" id="cd00383">
    <property type="entry name" value="trans_reg_C"/>
    <property type="match status" value="1"/>
</dbReference>
<dbReference type="InterPro" id="IPR001867">
    <property type="entry name" value="OmpR/PhoB-type_DNA-bd"/>
</dbReference>
<proteinExistence type="inferred from homology"/>
<sequence>MAHHRHTILDHFKVNDWAIDCKRLTATRAQKKVRLEPKAALILQYMAARPGEIISREELFNTFWPNQVVTEDALNRVISTLRKTLNDNSTEPHYIATIRKSGYRLVADVKHIAPPLQHNRTKKIAGVSIVLCSLLLIAILTSSYSFRPKQPIKPLLNGEFKRLTYSTRVKLTPHLSEDATQLTYIESNKKATNTLVLMSVKSNTRAYYNSADTEFSFPVVAPQANSVLAVIKHTNEAKPYAIALIDFDKKAMKRLVELSSESLGLSHHIQSKSIVFTQRQIPFSTHRITLFDPLYSSNKPLSSPPNGFSDRQPIFSPSGQKVAFIRTKAPTEHAIFTVNLDGQETQITEYQSNITSFDWFNNDSLLYSNEQGLYSVTASGDTHKLLTPIPNQQVAFAQVATDVSKLLLSFQSSSSIGQVIDSTVGDKALPVTLSNGSDSEFAISPDATRMAFASTRKGNKALWLRYNNQLHSVKDSNFNDIYDLTWSKNSQQLAASVKRNNQYGVMFYDISTQKLIVYWRNTSPLHVVGWDSNNHIWYSKLQGSNWALTKFDPIKKTIIEHPTKQVYQARFTPNKQYLIYIDAHKQTLWKWDFKNNLKAISVPYNMKLDRNWDIDSYGVYYIGSNGQLNYYNISNEIDKKIVSRIGAFSPKYRPQSRLYGFVGTHEVITQSDFWLSDLASNDQ</sequence>
<dbReference type="InterPro" id="IPR016032">
    <property type="entry name" value="Sig_transdc_resp-reg_C-effctor"/>
</dbReference>
<dbReference type="Proteomes" id="UP001231915">
    <property type="component" value="Unassembled WGS sequence"/>
</dbReference>
<reference evidence="6 7" key="1">
    <citation type="submission" date="2023-05" db="EMBL/GenBank/DDBJ databases">
        <title>Pseudoalteromonas ardens sp. nov., Pseudoalteromonas obscura sp. nov., and Pseudoalteromonas umbrosa sp. nov., isolated from the coral Montipora capitata.</title>
        <authorList>
            <person name="Thomas E.M."/>
            <person name="Smith E.M."/>
            <person name="Papke E."/>
            <person name="Shlafstein M.D."/>
            <person name="Oline D.K."/>
            <person name="Videau P."/>
            <person name="Saw J.H."/>
            <person name="Strangman W.K."/>
            <person name="Ushijima B."/>
        </authorList>
    </citation>
    <scope>NUCLEOTIDE SEQUENCE [LARGE SCALE GENOMIC DNA]</scope>
    <source>
        <strain evidence="6 7">P94</strain>
    </source>
</reference>
<accession>A0ABT7EI93</accession>
<dbReference type="SMART" id="SM00862">
    <property type="entry name" value="Trans_reg_C"/>
    <property type="match status" value="1"/>
</dbReference>
<keyword evidence="7" id="KW-1185">Reference proteome</keyword>
<dbReference type="Pfam" id="PF07676">
    <property type="entry name" value="PD40"/>
    <property type="match status" value="1"/>
</dbReference>
<dbReference type="PROSITE" id="PS51755">
    <property type="entry name" value="OMPR_PHOB"/>
    <property type="match status" value="1"/>
</dbReference>
<gene>
    <name evidence="6" type="ORF">QNM18_06840</name>
</gene>
<dbReference type="Pfam" id="PF00486">
    <property type="entry name" value="Trans_reg_C"/>
    <property type="match status" value="1"/>
</dbReference>
<keyword evidence="4" id="KW-0812">Transmembrane</keyword>
<dbReference type="Gene3D" id="2.120.10.30">
    <property type="entry name" value="TolB, C-terminal domain"/>
    <property type="match status" value="2"/>
</dbReference>
<evidence type="ECO:0000256" key="1">
    <source>
        <dbReference type="ARBA" id="ARBA00009820"/>
    </source>
</evidence>
<dbReference type="InterPro" id="IPR011042">
    <property type="entry name" value="6-blade_b-propeller_TolB-like"/>
</dbReference>
<dbReference type="SUPFAM" id="SSF82171">
    <property type="entry name" value="DPP6 N-terminal domain-like"/>
    <property type="match status" value="1"/>
</dbReference>
<keyword evidence="4" id="KW-1133">Transmembrane helix</keyword>
<keyword evidence="2 3" id="KW-0238">DNA-binding</keyword>
<comment type="caution">
    <text evidence="6">The sequence shown here is derived from an EMBL/GenBank/DDBJ whole genome shotgun (WGS) entry which is preliminary data.</text>
</comment>
<dbReference type="InterPro" id="IPR036388">
    <property type="entry name" value="WH-like_DNA-bd_sf"/>
</dbReference>
<keyword evidence="4" id="KW-0472">Membrane</keyword>
<name>A0ABT7EI93_9GAMM</name>
<dbReference type="PANTHER" id="PTHR36842">
    <property type="entry name" value="PROTEIN TOLB HOMOLOG"/>
    <property type="match status" value="1"/>
</dbReference>
<feature type="transmembrane region" description="Helical" evidence="4">
    <location>
        <begin position="124"/>
        <end position="146"/>
    </location>
</feature>
<dbReference type="EMBL" id="JASJUT010000002">
    <property type="protein sequence ID" value="MDK2594776.1"/>
    <property type="molecule type" value="Genomic_DNA"/>
</dbReference>
<organism evidence="6 7">
    <name type="scientific">Pseudoalteromonas obscura</name>
    <dbReference type="NCBI Taxonomy" id="3048491"/>
    <lineage>
        <taxon>Bacteria</taxon>
        <taxon>Pseudomonadati</taxon>
        <taxon>Pseudomonadota</taxon>
        <taxon>Gammaproteobacteria</taxon>
        <taxon>Alteromonadales</taxon>
        <taxon>Pseudoalteromonadaceae</taxon>
        <taxon>Pseudoalteromonas</taxon>
    </lineage>
</organism>
<dbReference type="InterPro" id="IPR011659">
    <property type="entry name" value="WD40"/>
</dbReference>
<protein>
    <submittedName>
        <fullName evidence="6">Winged helix-turn-helix domain-containing protein</fullName>
    </submittedName>
</protein>
<feature type="domain" description="OmpR/PhoB-type" evidence="5">
    <location>
        <begin position="9"/>
        <end position="107"/>
    </location>
</feature>
<evidence type="ECO:0000256" key="2">
    <source>
        <dbReference type="ARBA" id="ARBA00023125"/>
    </source>
</evidence>
<dbReference type="PANTHER" id="PTHR36842:SF1">
    <property type="entry name" value="PROTEIN TOLB"/>
    <property type="match status" value="1"/>
</dbReference>